<dbReference type="Gene3D" id="2.40.10.170">
    <property type="match status" value="1"/>
</dbReference>
<dbReference type="CDD" id="cd17991">
    <property type="entry name" value="DEXHc_TRCF"/>
    <property type="match status" value="1"/>
</dbReference>
<dbReference type="PANTHER" id="PTHR47964:SF1">
    <property type="entry name" value="ATP-DEPENDENT DNA HELICASE HOMOLOG RECG, CHLOROPLASTIC"/>
    <property type="match status" value="1"/>
</dbReference>
<name>A0A1G2Q1W1_9BACT</name>
<evidence type="ECO:0000256" key="5">
    <source>
        <dbReference type="ARBA" id="ARBA00022806"/>
    </source>
</evidence>
<keyword evidence="8" id="KW-0234">DNA repair</keyword>
<dbReference type="InterPro" id="IPR037235">
    <property type="entry name" value="TRCF-like_C_D7"/>
</dbReference>
<dbReference type="GO" id="GO:0006281">
    <property type="term" value="P:DNA repair"/>
    <property type="evidence" value="ECO:0007669"/>
    <property type="project" value="UniProtKB-KW"/>
</dbReference>
<feature type="domain" description="Helicase C-terminal" evidence="10">
    <location>
        <begin position="670"/>
        <end position="822"/>
    </location>
</feature>
<dbReference type="Pfam" id="PF00271">
    <property type="entry name" value="Helicase_C"/>
    <property type="match status" value="1"/>
</dbReference>
<dbReference type="Pfam" id="PF17757">
    <property type="entry name" value="UvrB_inter"/>
    <property type="match status" value="1"/>
</dbReference>
<dbReference type="Proteomes" id="UP000177575">
    <property type="component" value="Unassembled WGS sequence"/>
</dbReference>
<dbReference type="Gene3D" id="3.30.2060.10">
    <property type="entry name" value="Penicillin-binding protein 1b domain"/>
    <property type="match status" value="1"/>
</dbReference>
<accession>A0A1G2Q1W1</accession>
<dbReference type="EMBL" id="MHTC01000047">
    <property type="protein sequence ID" value="OHA54554.1"/>
    <property type="molecule type" value="Genomic_DNA"/>
</dbReference>
<dbReference type="PROSITE" id="PS51194">
    <property type="entry name" value="HELICASE_CTER"/>
    <property type="match status" value="1"/>
</dbReference>
<evidence type="ECO:0000256" key="6">
    <source>
        <dbReference type="ARBA" id="ARBA00022840"/>
    </source>
</evidence>
<dbReference type="Pfam" id="PF02559">
    <property type="entry name" value="CarD_TRCF_RID"/>
    <property type="match status" value="1"/>
</dbReference>
<dbReference type="GO" id="GO:0016787">
    <property type="term" value="F:hydrolase activity"/>
    <property type="evidence" value="ECO:0007669"/>
    <property type="project" value="UniProtKB-KW"/>
</dbReference>
<dbReference type="PROSITE" id="PS51192">
    <property type="entry name" value="HELICASE_ATP_BIND_1"/>
    <property type="match status" value="1"/>
</dbReference>
<dbReference type="Gene3D" id="3.90.1150.50">
    <property type="entry name" value="Transcription-repair-coupling factor, D7 domain"/>
    <property type="match status" value="1"/>
</dbReference>
<proteinExistence type="predicted"/>
<dbReference type="GO" id="GO:0003677">
    <property type="term" value="F:DNA binding"/>
    <property type="evidence" value="ECO:0007669"/>
    <property type="project" value="UniProtKB-KW"/>
</dbReference>
<evidence type="ECO:0000313" key="11">
    <source>
        <dbReference type="EMBL" id="OHA54554.1"/>
    </source>
</evidence>
<keyword evidence="1" id="KW-0963">Cytoplasm</keyword>
<keyword evidence="3" id="KW-0227">DNA damage</keyword>
<dbReference type="Gene3D" id="3.40.50.300">
    <property type="entry name" value="P-loop containing nucleotide triphosphate hydrolases"/>
    <property type="match status" value="2"/>
</dbReference>
<dbReference type="SMART" id="SM01058">
    <property type="entry name" value="CarD_TRCF"/>
    <property type="match status" value="1"/>
</dbReference>
<evidence type="ECO:0000313" key="12">
    <source>
        <dbReference type="Proteomes" id="UP000177575"/>
    </source>
</evidence>
<dbReference type="SUPFAM" id="SSF141259">
    <property type="entry name" value="CarD-like"/>
    <property type="match status" value="1"/>
</dbReference>
<dbReference type="SUPFAM" id="SSF52540">
    <property type="entry name" value="P-loop containing nucleoside triphosphate hydrolases"/>
    <property type="match status" value="3"/>
</dbReference>
<keyword evidence="6" id="KW-0067">ATP-binding</keyword>
<dbReference type="InterPro" id="IPR014001">
    <property type="entry name" value="Helicase_ATP-bd"/>
</dbReference>
<evidence type="ECO:0000256" key="7">
    <source>
        <dbReference type="ARBA" id="ARBA00023125"/>
    </source>
</evidence>
<evidence type="ECO:0000256" key="8">
    <source>
        <dbReference type="ARBA" id="ARBA00023204"/>
    </source>
</evidence>
<evidence type="ECO:0000259" key="9">
    <source>
        <dbReference type="PROSITE" id="PS51192"/>
    </source>
</evidence>
<dbReference type="InterPro" id="IPR036101">
    <property type="entry name" value="CarD-like/TRCF_RID_sf"/>
</dbReference>
<dbReference type="InterPro" id="IPR027417">
    <property type="entry name" value="P-loop_NTPase"/>
</dbReference>
<keyword evidence="7" id="KW-0238">DNA-binding</keyword>
<evidence type="ECO:0000256" key="1">
    <source>
        <dbReference type="ARBA" id="ARBA00022490"/>
    </source>
</evidence>
<dbReference type="SMART" id="SM00982">
    <property type="entry name" value="TRCF"/>
    <property type="match status" value="1"/>
</dbReference>
<reference evidence="11 12" key="1">
    <citation type="journal article" date="2016" name="Nat. Commun.">
        <title>Thousands of microbial genomes shed light on interconnected biogeochemical processes in an aquifer system.</title>
        <authorList>
            <person name="Anantharaman K."/>
            <person name="Brown C.T."/>
            <person name="Hug L.A."/>
            <person name="Sharon I."/>
            <person name="Castelle C.J."/>
            <person name="Probst A.J."/>
            <person name="Thomas B.C."/>
            <person name="Singh A."/>
            <person name="Wilkins M.J."/>
            <person name="Karaoz U."/>
            <person name="Brodie E.L."/>
            <person name="Williams K.H."/>
            <person name="Hubbard S.S."/>
            <person name="Banfield J.F."/>
        </authorList>
    </citation>
    <scope>NUCLEOTIDE SEQUENCE [LARGE SCALE GENOMIC DNA]</scope>
</reference>
<organism evidence="11 12">
    <name type="scientific">Candidatus Veblenbacteria bacterium RIFOXYB1_FULL_43_13</name>
    <dbReference type="NCBI Taxonomy" id="1802426"/>
    <lineage>
        <taxon>Bacteria</taxon>
        <taxon>Candidatus Vebleniibacteriota</taxon>
    </lineage>
</organism>
<protein>
    <recommendedName>
        <fullName evidence="13">TRCF</fullName>
    </recommendedName>
</protein>
<evidence type="ECO:0008006" key="13">
    <source>
        <dbReference type="Google" id="ProtNLM"/>
    </source>
</evidence>
<dbReference type="SMART" id="SM00490">
    <property type="entry name" value="HELICc"/>
    <property type="match status" value="1"/>
</dbReference>
<dbReference type="PANTHER" id="PTHR47964">
    <property type="entry name" value="ATP-DEPENDENT DNA HELICASE HOMOLOG RECG, CHLOROPLASTIC"/>
    <property type="match status" value="1"/>
</dbReference>
<dbReference type="Pfam" id="PF03461">
    <property type="entry name" value="TRCF"/>
    <property type="match status" value="1"/>
</dbReference>
<sequence>MIGHKELWSAKLADKLKNSSFSQLSLPTNLTAQAFLIAHLPPSNLAGGVVWCLPSHRDLSQAKKLADFWFSVFADILPNKPLIYTFPQDFTAWLTLDKKERLILLLVAQEHLNLALSSADEIKQNTIELKVNEVIKPSQVLNKLLAAGFEPGPLPDRPGWYQKHGGTLIISTADDSWRLIWNGDTLEKIEELVLESGLAKQVLSVVKILPHNLAPKSTSSLANFISPDHTLIGLPENFLPGHQRQLTIRPTATNKLFNPVPLFAKQWLEFSRWLQTKNTEEKVILLSAAPYRLLKNLPADIPLPAMVEITAGAAECLTGFTDKASQTHYLTDHELYGSSRKFYRRSLASYAKLRTGDYLVHIDHGIGRFGGLTEKIQDGNPREYFLIEYAASDKLFVPIEHTDRLSHYLGSPHPPLERLSSAHWFGVQKKVKAETAILARELLNLYAKRHVAQIKPWQSFPEEELIASTFAYPLTPDQLKTWAEIGADLSGHQPMDRLICGDVGFGKTELAIRASARAVFNGCQVAVLAPTTILAQQHFDTFSARLSSYGIKIGLVSRAQTTSSIKQTLAALTSGKIDLIIGTHRLLTDDVKFNHLGLLIIDEEQRFGVKQKEKLRALKPSVHVLALSATPIPRTLNLAVSSLRDLSIILSPPVGRQAVKMIFSSRHEDIIKQAISHELDRYGQIFYLVPRVKDLPAAASVLKNIFPKLKIGIVHGQKSPQQVAATMRAFDNGELELLLATSIIENGLDLPNVNTLIVENTQKFGLADLYQLKGRVGRGLVQAYAYFLTTSKPTAVSEKRLEALAQTEELGGGLSLALRDLELRGAGAILGYQQHGQVSAVGLHLYGQMLADAIAEQRSGQQLPNIPEVRLTLPLEGRILPELVPAEEARINLYQRLASIREPSELLSTAQELIGRPLNEDKTDRLFKNLLTLLEIKLLAEVARLQEVTCWHQEQQGKFSIRFLETPAPELIERLTEFDDNWHKVESTWQAEHPLAAGAWIPWLKQSLKLLQN</sequence>
<feature type="domain" description="Helicase ATP-binding" evidence="9">
    <location>
        <begin position="488"/>
        <end position="649"/>
    </location>
</feature>
<dbReference type="InterPro" id="IPR001650">
    <property type="entry name" value="Helicase_C-like"/>
</dbReference>
<dbReference type="GO" id="GO:0005524">
    <property type="term" value="F:ATP binding"/>
    <property type="evidence" value="ECO:0007669"/>
    <property type="project" value="UniProtKB-KW"/>
</dbReference>
<evidence type="ECO:0000256" key="4">
    <source>
        <dbReference type="ARBA" id="ARBA00022801"/>
    </source>
</evidence>
<keyword evidence="4" id="KW-0378">Hydrolase</keyword>
<comment type="caution">
    <text evidence="11">The sequence shown here is derived from an EMBL/GenBank/DDBJ whole genome shotgun (WGS) entry which is preliminary data.</text>
</comment>
<evidence type="ECO:0000259" key="10">
    <source>
        <dbReference type="PROSITE" id="PS51194"/>
    </source>
</evidence>
<dbReference type="SMART" id="SM00487">
    <property type="entry name" value="DEXDc"/>
    <property type="match status" value="1"/>
</dbReference>
<dbReference type="GO" id="GO:0003678">
    <property type="term" value="F:DNA helicase activity"/>
    <property type="evidence" value="ECO:0007669"/>
    <property type="project" value="TreeGrafter"/>
</dbReference>
<keyword evidence="5" id="KW-0347">Helicase</keyword>
<gene>
    <name evidence="11" type="ORF">A2388_01155</name>
</gene>
<dbReference type="InterPro" id="IPR003711">
    <property type="entry name" value="CarD-like/TRCF_RID"/>
</dbReference>
<dbReference type="InterPro" id="IPR047112">
    <property type="entry name" value="RecG/Mfd"/>
</dbReference>
<evidence type="ECO:0000256" key="3">
    <source>
        <dbReference type="ARBA" id="ARBA00022763"/>
    </source>
</evidence>
<dbReference type="SUPFAM" id="SSF143517">
    <property type="entry name" value="TRCF domain-like"/>
    <property type="match status" value="1"/>
</dbReference>
<dbReference type="Pfam" id="PF00270">
    <property type="entry name" value="DEAD"/>
    <property type="match status" value="1"/>
</dbReference>
<dbReference type="InterPro" id="IPR005118">
    <property type="entry name" value="TRCF_C"/>
</dbReference>
<keyword evidence="2" id="KW-0547">Nucleotide-binding</keyword>
<evidence type="ECO:0000256" key="2">
    <source>
        <dbReference type="ARBA" id="ARBA00022741"/>
    </source>
</evidence>
<dbReference type="InterPro" id="IPR011545">
    <property type="entry name" value="DEAD/DEAH_box_helicase_dom"/>
</dbReference>
<dbReference type="AlphaFoldDB" id="A0A1G2Q1W1"/>
<dbReference type="InterPro" id="IPR041471">
    <property type="entry name" value="UvrB_inter"/>
</dbReference>